<feature type="region of interest" description="Disordered" evidence="1">
    <location>
        <begin position="24"/>
        <end position="160"/>
    </location>
</feature>
<evidence type="ECO:0000256" key="1">
    <source>
        <dbReference type="SAM" id="MobiDB-lite"/>
    </source>
</evidence>
<evidence type="ECO:0000313" key="3">
    <source>
        <dbReference type="Proteomes" id="UP000501690"/>
    </source>
</evidence>
<name>A0A4D6LMF4_VIGUN</name>
<dbReference type="Proteomes" id="UP000501690">
    <property type="component" value="Linkage Group LG4"/>
</dbReference>
<protein>
    <submittedName>
        <fullName evidence="2">Uncharacterized protein</fullName>
    </submittedName>
</protein>
<sequence length="238" mass="26430">MAAAAAPPHLAGHHCITITPLPATHQQRQHHRNSTVPSPFTLHTIEPAPFPTTAAAPSFRAPPAVRNRSESRKLRRTTICANQRRHAATTMPLHLLHGSSEREHLPATTTTSLAKPEERKSSTTMASAPDLRRPLAPSSSSSLQFRQLPRAPPTQQPWQQKTQICTATIFSWNQRSIRVAPSPPLAKVHHHSINLTDQYTQQQRKRFMIHHRAFAGEEDLTGKCETVVVTTGGRRSKP</sequence>
<proteinExistence type="predicted"/>
<accession>A0A4D6LMF4</accession>
<dbReference type="AlphaFoldDB" id="A0A4D6LMF4"/>
<evidence type="ECO:0000313" key="2">
    <source>
        <dbReference type="EMBL" id="QCD89992.1"/>
    </source>
</evidence>
<reference evidence="2 3" key="1">
    <citation type="submission" date="2019-04" db="EMBL/GenBank/DDBJ databases">
        <title>An improved genome assembly and genetic linkage map for asparagus bean, Vigna unguiculata ssp. sesquipedialis.</title>
        <authorList>
            <person name="Xia Q."/>
            <person name="Zhang R."/>
            <person name="Dong Y."/>
        </authorList>
    </citation>
    <scope>NUCLEOTIDE SEQUENCE [LARGE SCALE GENOMIC DNA]</scope>
    <source>
        <tissue evidence="2">Leaf</tissue>
    </source>
</reference>
<feature type="compositionally biased region" description="Low complexity" evidence="1">
    <location>
        <begin position="134"/>
        <end position="149"/>
    </location>
</feature>
<dbReference type="EMBL" id="CP039348">
    <property type="protein sequence ID" value="QCD89992.1"/>
    <property type="molecule type" value="Genomic_DNA"/>
</dbReference>
<organism evidence="2 3">
    <name type="scientific">Vigna unguiculata</name>
    <name type="common">Cowpea</name>
    <dbReference type="NCBI Taxonomy" id="3917"/>
    <lineage>
        <taxon>Eukaryota</taxon>
        <taxon>Viridiplantae</taxon>
        <taxon>Streptophyta</taxon>
        <taxon>Embryophyta</taxon>
        <taxon>Tracheophyta</taxon>
        <taxon>Spermatophyta</taxon>
        <taxon>Magnoliopsida</taxon>
        <taxon>eudicotyledons</taxon>
        <taxon>Gunneridae</taxon>
        <taxon>Pentapetalae</taxon>
        <taxon>rosids</taxon>
        <taxon>fabids</taxon>
        <taxon>Fabales</taxon>
        <taxon>Fabaceae</taxon>
        <taxon>Papilionoideae</taxon>
        <taxon>50 kb inversion clade</taxon>
        <taxon>NPAAA clade</taxon>
        <taxon>indigoferoid/millettioid clade</taxon>
        <taxon>Phaseoleae</taxon>
        <taxon>Vigna</taxon>
    </lineage>
</organism>
<keyword evidence="3" id="KW-1185">Reference proteome</keyword>
<gene>
    <name evidence="2" type="ORF">DEO72_LG4g944</name>
</gene>
<feature type="compositionally biased region" description="Low complexity" evidence="1">
    <location>
        <begin position="51"/>
        <end position="64"/>
    </location>
</feature>